<evidence type="ECO:0000313" key="2">
    <source>
        <dbReference type="Proteomes" id="UP000237347"/>
    </source>
</evidence>
<organism evidence="1 2">
    <name type="scientific">Quercus suber</name>
    <name type="common">Cork oak</name>
    <dbReference type="NCBI Taxonomy" id="58331"/>
    <lineage>
        <taxon>Eukaryota</taxon>
        <taxon>Viridiplantae</taxon>
        <taxon>Streptophyta</taxon>
        <taxon>Embryophyta</taxon>
        <taxon>Tracheophyta</taxon>
        <taxon>Spermatophyta</taxon>
        <taxon>Magnoliopsida</taxon>
        <taxon>eudicotyledons</taxon>
        <taxon>Gunneridae</taxon>
        <taxon>Pentapetalae</taxon>
        <taxon>rosids</taxon>
        <taxon>fabids</taxon>
        <taxon>Fagales</taxon>
        <taxon>Fagaceae</taxon>
        <taxon>Quercus</taxon>
    </lineage>
</organism>
<reference evidence="1 2" key="1">
    <citation type="journal article" date="2018" name="Sci. Data">
        <title>The draft genome sequence of cork oak.</title>
        <authorList>
            <person name="Ramos A.M."/>
            <person name="Usie A."/>
            <person name="Barbosa P."/>
            <person name="Barros P.M."/>
            <person name="Capote T."/>
            <person name="Chaves I."/>
            <person name="Simoes F."/>
            <person name="Abreu I."/>
            <person name="Carrasquinho I."/>
            <person name="Faro C."/>
            <person name="Guimaraes J.B."/>
            <person name="Mendonca D."/>
            <person name="Nobrega F."/>
            <person name="Rodrigues L."/>
            <person name="Saibo N.J.M."/>
            <person name="Varela M.C."/>
            <person name="Egas C."/>
            <person name="Matos J."/>
            <person name="Miguel C.M."/>
            <person name="Oliveira M.M."/>
            <person name="Ricardo C.P."/>
            <person name="Goncalves S."/>
        </authorList>
    </citation>
    <scope>NUCLEOTIDE SEQUENCE [LARGE SCALE GENOMIC DNA]</scope>
    <source>
        <strain evidence="2">cv. HL8</strain>
    </source>
</reference>
<comment type="caution">
    <text evidence="1">The sequence shown here is derived from an EMBL/GenBank/DDBJ whole genome shotgun (WGS) entry which is preliminary data.</text>
</comment>
<name>A0AAW0J2X7_QUESU</name>
<proteinExistence type="predicted"/>
<sequence length="60" mass="6920">MGQVATSKVISGQADQHRMSFKRKIQSSCKVEPCNTKQERDLPKNKDFLQLPFFISKYNS</sequence>
<protein>
    <submittedName>
        <fullName evidence="1">Uncharacterized protein</fullName>
    </submittedName>
</protein>
<dbReference type="EMBL" id="PKMF04000726">
    <property type="protein sequence ID" value="KAK7820781.1"/>
    <property type="molecule type" value="Genomic_DNA"/>
</dbReference>
<gene>
    <name evidence="1" type="ORF">CFP56_038464</name>
</gene>
<keyword evidence="2" id="KW-1185">Reference proteome</keyword>
<evidence type="ECO:0000313" key="1">
    <source>
        <dbReference type="EMBL" id="KAK7820781.1"/>
    </source>
</evidence>
<dbReference type="AlphaFoldDB" id="A0AAW0J2X7"/>
<dbReference type="Proteomes" id="UP000237347">
    <property type="component" value="Unassembled WGS sequence"/>
</dbReference>
<accession>A0AAW0J2X7</accession>